<dbReference type="EMBL" id="RSCJ01000036">
    <property type="protein sequence ID" value="RUR73392.1"/>
    <property type="molecule type" value="Genomic_DNA"/>
</dbReference>
<dbReference type="CDD" id="cd02208">
    <property type="entry name" value="cupin_RmlC-like"/>
    <property type="match status" value="1"/>
</dbReference>
<protein>
    <recommendedName>
        <fullName evidence="3">Cupin 2 conserved barrel domain-containing protein</fullName>
    </recommendedName>
</protein>
<dbReference type="InterPro" id="IPR014710">
    <property type="entry name" value="RmlC-like_jellyroll"/>
</dbReference>
<dbReference type="RefSeq" id="WP_016876650.1">
    <property type="nucleotide sequence ID" value="NZ_AJLN01000148.1"/>
</dbReference>
<dbReference type="SUPFAM" id="SSF51182">
    <property type="entry name" value="RmlC-like cupins"/>
    <property type="match status" value="1"/>
</dbReference>
<evidence type="ECO:0000313" key="2">
    <source>
        <dbReference type="Proteomes" id="UP000268857"/>
    </source>
</evidence>
<dbReference type="InterPro" id="IPR011051">
    <property type="entry name" value="RmlC_Cupin_sf"/>
</dbReference>
<gene>
    <name evidence="1" type="ORF">PCC6912_57500</name>
</gene>
<accession>A0A3S0XNG7</accession>
<dbReference type="Gene3D" id="2.60.120.10">
    <property type="entry name" value="Jelly Rolls"/>
    <property type="match status" value="1"/>
</dbReference>
<dbReference type="Proteomes" id="UP000268857">
    <property type="component" value="Unassembled WGS sequence"/>
</dbReference>
<dbReference type="AlphaFoldDB" id="A0A3S0XNG7"/>
<organism evidence="1 2">
    <name type="scientific">Chlorogloeopsis fritschii PCC 6912</name>
    <dbReference type="NCBI Taxonomy" id="211165"/>
    <lineage>
        <taxon>Bacteria</taxon>
        <taxon>Bacillati</taxon>
        <taxon>Cyanobacteriota</taxon>
        <taxon>Cyanophyceae</taxon>
        <taxon>Nostocales</taxon>
        <taxon>Chlorogloeopsidaceae</taxon>
        <taxon>Chlorogloeopsis</taxon>
    </lineage>
</organism>
<dbReference type="STRING" id="211165.GCA_000317285_06417"/>
<proteinExistence type="predicted"/>
<sequence length="282" mass="31690">MKNQHLFKPKIVKFDAIKLPTYPISISQLPALGDRKFITIQLQANTLLEKALGWTDKQVANTAILLLILDGSLVTPEMKLERGSLASLSKINEVFASQEGCTLGLIAWSLQDSTIPEHMSYHCPQLLWYDKYEAWVGKLNFDVYGSDFLFPWNGYAIKIPSQENQQEKKACLHIHKRLKNLIFIQGSSAATVGYLVVEDDGHYIAWPLRSGDVILVQPGVKHNLVSADNGEALQFFVFNDTPSDYQEPETSDYHVLDCIPWHKVTIASRPHPESLMVNVGVA</sequence>
<name>A0A3S0XNG7_CHLFR</name>
<evidence type="ECO:0000313" key="1">
    <source>
        <dbReference type="EMBL" id="RUR73392.1"/>
    </source>
</evidence>
<keyword evidence="2" id="KW-1185">Reference proteome</keyword>
<reference evidence="1 2" key="1">
    <citation type="journal article" date="2019" name="Genome Biol. Evol.">
        <title>Day and night: Metabolic profiles and evolutionary relationships of six axenic non-marine cyanobacteria.</title>
        <authorList>
            <person name="Will S.E."/>
            <person name="Henke P."/>
            <person name="Boedeker C."/>
            <person name="Huang S."/>
            <person name="Brinkmann H."/>
            <person name="Rohde M."/>
            <person name="Jarek M."/>
            <person name="Friedl T."/>
            <person name="Seufert S."/>
            <person name="Schumacher M."/>
            <person name="Overmann J."/>
            <person name="Neumann-Schaal M."/>
            <person name="Petersen J."/>
        </authorList>
    </citation>
    <scope>NUCLEOTIDE SEQUENCE [LARGE SCALE GENOMIC DNA]</scope>
    <source>
        <strain evidence="1 2">PCC 6912</strain>
    </source>
</reference>
<comment type="caution">
    <text evidence="1">The sequence shown here is derived from an EMBL/GenBank/DDBJ whole genome shotgun (WGS) entry which is preliminary data.</text>
</comment>
<evidence type="ECO:0008006" key="3">
    <source>
        <dbReference type="Google" id="ProtNLM"/>
    </source>
</evidence>